<sequence>MVVVVVVEEACLFIKDVNVKEDDLRKMFQGIALTEQMSTKGTSMRLMEIEFVDFIPVDCNFGAGWQLETVQGTIYKNVNLSARDFEAYDDTGAFSFSKLQPSRTGFNKDIDSIMMKCEKCDHIQDRNINIVYEKSWCDMRMTPSPKIKCRKSDAEGIIIISNHANEALTEQMSTKGISMRLMEIESVDFTPVDCNFGAGWQLETVQGTI</sequence>
<protein>
    <submittedName>
        <fullName evidence="1">Uncharacterized protein</fullName>
    </submittedName>
</protein>
<dbReference type="Proteomes" id="UP001237642">
    <property type="component" value="Unassembled WGS sequence"/>
</dbReference>
<organism evidence="1 2">
    <name type="scientific">Heracleum sosnowskyi</name>
    <dbReference type="NCBI Taxonomy" id="360622"/>
    <lineage>
        <taxon>Eukaryota</taxon>
        <taxon>Viridiplantae</taxon>
        <taxon>Streptophyta</taxon>
        <taxon>Embryophyta</taxon>
        <taxon>Tracheophyta</taxon>
        <taxon>Spermatophyta</taxon>
        <taxon>Magnoliopsida</taxon>
        <taxon>eudicotyledons</taxon>
        <taxon>Gunneridae</taxon>
        <taxon>Pentapetalae</taxon>
        <taxon>asterids</taxon>
        <taxon>campanulids</taxon>
        <taxon>Apiales</taxon>
        <taxon>Apiaceae</taxon>
        <taxon>Apioideae</taxon>
        <taxon>apioid superclade</taxon>
        <taxon>Tordylieae</taxon>
        <taxon>Tordyliinae</taxon>
        <taxon>Heracleum</taxon>
    </lineage>
</organism>
<reference evidence="1" key="2">
    <citation type="submission" date="2023-05" db="EMBL/GenBank/DDBJ databases">
        <authorList>
            <person name="Schelkunov M.I."/>
        </authorList>
    </citation>
    <scope>NUCLEOTIDE SEQUENCE</scope>
    <source>
        <strain evidence="1">Hsosn_3</strain>
        <tissue evidence="1">Leaf</tissue>
    </source>
</reference>
<proteinExistence type="predicted"/>
<gene>
    <name evidence="1" type="ORF">POM88_033677</name>
</gene>
<dbReference type="InterPro" id="IPR008584">
    <property type="entry name" value="CXXC_Zn-binding_euk"/>
</dbReference>
<name>A0AAD8HK79_9APIA</name>
<evidence type="ECO:0000313" key="1">
    <source>
        <dbReference type="EMBL" id="KAK1367585.1"/>
    </source>
</evidence>
<reference evidence="1" key="1">
    <citation type="submission" date="2023-02" db="EMBL/GenBank/DDBJ databases">
        <title>Genome of toxic invasive species Heracleum sosnowskyi carries increased number of genes despite the absence of recent whole-genome duplications.</title>
        <authorList>
            <person name="Schelkunov M."/>
            <person name="Shtratnikova V."/>
            <person name="Makarenko M."/>
            <person name="Klepikova A."/>
            <person name="Omelchenko D."/>
            <person name="Novikova G."/>
            <person name="Obukhova E."/>
            <person name="Bogdanov V."/>
            <person name="Penin A."/>
            <person name="Logacheva M."/>
        </authorList>
    </citation>
    <scope>NUCLEOTIDE SEQUENCE</scope>
    <source>
        <strain evidence="1">Hsosn_3</strain>
        <tissue evidence="1">Leaf</tissue>
    </source>
</reference>
<comment type="caution">
    <text evidence="1">The sequence shown here is derived from an EMBL/GenBank/DDBJ whole genome shotgun (WGS) entry which is preliminary data.</text>
</comment>
<dbReference type="AlphaFoldDB" id="A0AAD8HK79"/>
<dbReference type="Pfam" id="PF05907">
    <property type="entry name" value="CXXC_Zn-b_euk"/>
    <property type="match status" value="1"/>
</dbReference>
<keyword evidence="2" id="KW-1185">Reference proteome</keyword>
<evidence type="ECO:0000313" key="2">
    <source>
        <dbReference type="Proteomes" id="UP001237642"/>
    </source>
</evidence>
<dbReference type="EMBL" id="JAUIZM010000008">
    <property type="protein sequence ID" value="KAK1367585.1"/>
    <property type="molecule type" value="Genomic_DNA"/>
</dbReference>
<accession>A0AAD8HK79</accession>